<dbReference type="InterPro" id="IPR039329">
    <property type="entry name" value="SIAE"/>
</dbReference>
<dbReference type="GO" id="GO:0001681">
    <property type="term" value="F:sialate O-acetylesterase activity"/>
    <property type="evidence" value="ECO:0007669"/>
    <property type="project" value="InterPro"/>
</dbReference>
<dbReference type="InterPro" id="IPR008979">
    <property type="entry name" value="Galactose-bd-like_sf"/>
</dbReference>
<evidence type="ECO:0000259" key="2">
    <source>
        <dbReference type="Pfam" id="PF03629"/>
    </source>
</evidence>
<dbReference type="EMBL" id="DXFH01000024">
    <property type="protein sequence ID" value="HIX35873.1"/>
    <property type="molecule type" value="Genomic_DNA"/>
</dbReference>
<name>A0A9D1VIM3_9LACO</name>
<feature type="domain" description="Sialate O-acetylesterase" evidence="2">
    <location>
        <begin position="402"/>
        <end position="504"/>
    </location>
</feature>
<dbReference type="Proteomes" id="UP000824231">
    <property type="component" value="Unassembled WGS sequence"/>
</dbReference>
<dbReference type="Gene3D" id="2.60.120.260">
    <property type="entry name" value="Galactose-binding domain-like"/>
    <property type="match status" value="1"/>
</dbReference>
<protein>
    <submittedName>
        <fullName evidence="3">Sialate O-acetylesterase</fullName>
    </submittedName>
</protein>
<evidence type="ECO:0000313" key="4">
    <source>
        <dbReference type="Proteomes" id="UP000824231"/>
    </source>
</evidence>
<dbReference type="InterPro" id="IPR036514">
    <property type="entry name" value="SGNH_hydro_sf"/>
</dbReference>
<keyword evidence="1" id="KW-0378">Hydrolase</keyword>
<dbReference type="Pfam" id="PF03629">
    <property type="entry name" value="SASA"/>
    <property type="match status" value="2"/>
</dbReference>
<proteinExistence type="predicted"/>
<dbReference type="InterPro" id="IPR005181">
    <property type="entry name" value="SASA"/>
</dbReference>
<gene>
    <name evidence="3" type="ORF">H9856_05730</name>
</gene>
<dbReference type="AlphaFoldDB" id="A0A9D1VIM3"/>
<sequence length="630" mass="71369">MSNSIKLSPLLTDGVVLQREKNVRLWGHVNPGDSIHVEIDKREVESFADDSGNFQLVLPKHAAGGPYTLTVKSDDSEVKVKDVYYGDVWLLAGQSNMQLPISRLAELYPDEIKKAKDQLIHYFKVPEHYQFNSPADELAGGNWESATGEKIATMSGIGYFFAQQMRKQEKVPIGLVQSAVGGTPLRCWLSEDDLAQLKELPVDFQALKDEQLMKQFTDESARYQHQYDEDRDHIDRGLQEDWVHQELDNSWQPVDIGQPIAKSLMTSGSVWFKGQINVPAKLVGQSAMMRLGTVIDSDQTYVNGEKVGEIGYQYPPRNYTIEKLPAKLDITLRLKIDQKTGGWRKDKRHVIEAAGEVIDLNKGQWFMKRGCSMPSRKQWFFPQYLPVGLYNGEIYPLRNFCFKGILWYQGESDSHNPVNYGKVFTHLIQSWRQLFKRPDMPFLFVQLPNCGIEPNHDWAAVRGQQAQAMFLHHTAMAVALGYGEDNDLHPLNKKAVVAQLMKLTHRMQKYPDGCASGPVALRAANDNGQIVIEFQTYDRHLNAEAGNAFVLETNGERFLLDDYQVQADSIVINLPRRARIGPDSHIAYAWSNTPTLFVTDKDGSAAAPFKLVIRPEYHVSSVFTHVLSKM</sequence>
<evidence type="ECO:0000256" key="1">
    <source>
        <dbReference type="ARBA" id="ARBA00022801"/>
    </source>
</evidence>
<comment type="caution">
    <text evidence="3">The sequence shown here is derived from an EMBL/GenBank/DDBJ whole genome shotgun (WGS) entry which is preliminary data.</text>
</comment>
<reference evidence="3" key="1">
    <citation type="journal article" date="2021" name="PeerJ">
        <title>Extensive microbial diversity within the chicken gut microbiome revealed by metagenomics and culture.</title>
        <authorList>
            <person name="Gilroy R."/>
            <person name="Ravi A."/>
            <person name="Getino M."/>
            <person name="Pursley I."/>
            <person name="Horton D.L."/>
            <person name="Alikhan N.F."/>
            <person name="Baker D."/>
            <person name="Gharbi K."/>
            <person name="Hall N."/>
            <person name="Watson M."/>
            <person name="Adriaenssens E.M."/>
            <person name="Foster-Nyarko E."/>
            <person name="Jarju S."/>
            <person name="Secka A."/>
            <person name="Antonio M."/>
            <person name="Oren A."/>
            <person name="Chaudhuri R.R."/>
            <person name="La Ragione R."/>
            <person name="Hildebrand F."/>
            <person name="Pallen M.J."/>
        </authorList>
    </citation>
    <scope>NUCLEOTIDE SEQUENCE</scope>
    <source>
        <strain evidence="3">ChiSxjej3B15-572</strain>
    </source>
</reference>
<dbReference type="PANTHER" id="PTHR22901">
    <property type="entry name" value="SIALATE O-ACETYLESTERASE"/>
    <property type="match status" value="1"/>
</dbReference>
<dbReference type="SUPFAM" id="SSF49785">
    <property type="entry name" value="Galactose-binding domain-like"/>
    <property type="match status" value="1"/>
</dbReference>
<dbReference type="GO" id="GO:0005975">
    <property type="term" value="P:carbohydrate metabolic process"/>
    <property type="evidence" value="ECO:0007669"/>
    <property type="project" value="TreeGrafter"/>
</dbReference>
<dbReference type="SUPFAM" id="SSF52266">
    <property type="entry name" value="SGNH hydrolase"/>
    <property type="match status" value="1"/>
</dbReference>
<organism evidence="3 4">
    <name type="scientific">Candidatus Limosilactobacillus merdigallinarum</name>
    <dbReference type="NCBI Taxonomy" id="2838652"/>
    <lineage>
        <taxon>Bacteria</taxon>
        <taxon>Bacillati</taxon>
        <taxon>Bacillota</taxon>
        <taxon>Bacilli</taxon>
        <taxon>Lactobacillales</taxon>
        <taxon>Lactobacillaceae</taxon>
        <taxon>Limosilactobacillus</taxon>
    </lineage>
</organism>
<dbReference type="Gene3D" id="3.40.50.1110">
    <property type="entry name" value="SGNH hydrolase"/>
    <property type="match status" value="1"/>
</dbReference>
<dbReference type="PANTHER" id="PTHR22901:SF0">
    <property type="entry name" value="SIALATE O-ACETYLESTERASE"/>
    <property type="match status" value="1"/>
</dbReference>
<evidence type="ECO:0000313" key="3">
    <source>
        <dbReference type="EMBL" id="HIX35873.1"/>
    </source>
</evidence>
<feature type="domain" description="Sialate O-acetylesterase" evidence="2">
    <location>
        <begin position="87"/>
        <end position="192"/>
    </location>
</feature>
<accession>A0A9D1VIM3</accession>
<reference evidence="3" key="2">
    <citation type="submission" date="2021-04" db="EMBL/GenBank/DDBJ databases">
        <authorList>
            <person name="Gilroy R."/>
        </authorList>
    </citation>
    <scope>NUCLEOTIDE SEQUENCE</scope>
    <source>
        <strain evidence="3">ChiSxjej3B15-572</strain>
    </source>
</reference>